<dbReference type="RefSeq" id="XP_022236036.1">
    <property type="nucleotide sequence ID" value="XM_022380328.1"/>
</dbReference>
<dbReference type="InterPro" id="IPR019734">
    <property type="entry name" value="TPR_rpt"/>
</dbReference>
<dbReference type="RefSeq" id="XP_022236033.1">
    <property type="nucleotide sequence ID" value="XM_022380325.1"/>
</dbReference>
<accession>A0ABM1RXC0</accession>
<proteinExistence type="inferred from homology"/>
<reference evidence="7 8" key="1">
    <citation type="submission" date="2025-05" db="UniProtKB">
        <authorList>
            <consortium name="RefSeq"/>
        </authorList>
    </citation>
    <scope>IDENTIFICATION</scope>
    <source>
        <tissue evidence="7 8">Muscle</tissue>
    </source>
</reference>
<feature type="repeat" description="TPR" evidence="4">
    <location>
        <begin position="178"/>
        <end position="211"/>
    </location>
</feature>
<dbReference type="RefSeq" id="XP_022236025.1">
    <property type="nucleotide sequence ID" value="XM_022380317.1"/>
</dbReference>
<dbReference type="Pfam" id="PF13432">
    <property type="entry name" value="TPR_16"/>
    <property type="match status" value="2"/>
</dbReference>
<feature type="repeat" description="TPR" evidence="4">
    <location>
        <begin position="381"/>
        <end position="414"/>
    </location>
</feature>
<dbReference type="PANTHER" id="PTHR44186">
    <property type="match status" value="1"/>
</dbReference>
<evidence type="ECO:0000313" key="7">
    <source>
        <dbReference type="RefSeq" id="XP_022236021.1"/>
    </source>
</evidence>
<organism evidence="6 8">
    <name type="scientific">Limulus polyphemus</name>
    <name type="common">Atlantic horseshoe crab</name>
    <dbReference type="NCBI Taxonomy" id="6850"/>
    <lineage>
        <taxon>Eukaryota</taxon>
        <taxon>Metazoa</taxon>
        <taxon>Ecdysozoa</taxon>
        <taxon>Arthropoda</taxon>
        <taxon>Chelicerata</taxon>
        <taxon>Merostomata</taxon>
        <taxon>Xiphosura</taxon>
        <taxon>Limulidae</taxon>
        <taxon>Limulus</taxon>
    </lineage>
</organism>
<evidence type="ECO:0000256" key="1">
    <source>
        <dbReference type="ARBA" id="ARBA00022737"/>
    </source>
</evidence>
<dbReference type="PROSITE" id="PS50005">
    <property type="entry name" value="TPR"/>
    <property type="match status" value="5"/>
</dbReference>
<dbReference type="Gene3D" id="1.25.40.10">
    <property type="entry name" value="Tetratricopeptide repeat domain"/>
    <property type="match status" value="3"/>
</dbReference>
<keyword evidence="6" id="KW-1185">Reference proteome</keyword>
<feature type="repeat" description="TPR" evidence="4">
    <location>
        <begin position="215"/>
        <end position="244"/>
    </location>
</feature>
<comment type="similarity">
    <text evidence="3">Belongs to the BBS4 family.</text>
</comment>
<dbReference type="RefSeq" id="XP_022236029.1">
    <property type="nucleotide sequence ID" value="XM_022380321.1"/>
</dbReference>
<evidence type="ECO:0000313" key="6">
    <source>
        <dbReference type="Proteomes" id="UP000694941"/>
    </source>
</evidence>
<feature type="region of interest" description="Disordered" evidence="5">
    <location>
        <begin position="15"/>
        <end position="47"/>
    </location>
</feature>
<name>A0ABM1RXC0_LIMPO</name>
<evidence type="ECO:0000256" key="4">
    <source>
        <dbReference type="PROSITE-ProRule" id="PRU00339"/>
    </source>
</evidence>
<dbReference type="Pfam" id="PF13414">
    <property type="entry name" value="TPR_11"/>
    <property type="match status" value="2"/>
</dbReference>
<evidence type="ECO:0000313" key="10">
    <source>
        <dbReference type="RefSeq" id="XP_022236033.1"/>
    </source>
</evidence>
<dbReference type="PANTHER" id="PTHR44186:SF1">
    <property type="entry name" value="BARDET-BIEDL SYNDROME 4 PROTEIN"/>
    <property type="match status" value="1"/>
</dbReference>
<evidence type="ECO:0000313" key="9">
    <source>
        <dbReference type="RefSeq" id="XP_022236029.1"/>
    </source>
</evidence>
<gene>
    <name evidence="7 8 9 10 11" type="primary">LOC106475102</name>
</gene>
<dbReference type="GeneID" id="106475102"/>
<keyword evidence="2 4" id="KW-0802">TPR repeat</keyword>
<dbReference type="SUPFAM" id="SSF48452">
    <property type="entry name" value="TPR-like"/>
    <property type="match status" value="2"/>
</dbReference>
<feature type="compositionally biased region" description="Basic and acidic residues" evidence="5">
    <location>
        <begin position="32"/>
        <end position="47"/>
    </location>
</feature>
<evidence type="ECO:0000256" key="5">
    <source>
        <dbReference type="SAM" id="MobiDB-lite"/>
    </source>
</evidence>
<evidence type="ECO:0000256" key="2">
    <source>
        <dbReference type="ARBA" id="ARBA00022803"/>
    </source>
</evidence>
<dbReference type="SMART" id="SM00028">
    <property type="entry name" value="TPR"/>
    <property type="match status" value="8"/>
</dbReference>
<protein>
    <submittedName>
        <fullName evidence="7 8">Bardet-Biedl syndrome 4 protein-like isoform X1</fullName>
    </submittedName>
</protein>
<feature type="repeat" description="TPR" evidence="4">
    <location>
        <begin position="347"/>
        <end position="380"/>
    </location>
</feature>
<dbReference type="PROSITE" id="PS50293">
    <property type="entry name" value="TPR_REGION"/>
    <property type="match status" value="2"/>
</dbReference>
<evidence type="ECO:0000256" key="3">
    <source>
        <dbReference type="ARBA" id="ARBA00023778"/>
    </source>
</evidence>
<sequence length="510" mass="57539">MVIIVMFNQPFENEKHTGDMAENEAASVKQSQTDKKLEEESKETTSEIEKVVPVTVHPDPGLKRSRPRKAPEIPSLERRNWLIHLHYIRKEVDVCKVLIKEQLDETQGMCEYALYVQALILRQEGKIQESLELFQTCSILNASGENLKQVGRSLYLLGRHSAAIDVYEEAVKLTPNDWEIFHNLGVCYVRLKEFDKAKENFQRALSYHPQDQIFASLGELMLYQGDIKGAISVYKKAIELSPENPTLNTKLGLLYMQCGMHQKAFEKLGTALAFDSYCVPAILAAGSIMQTHGDYDVALSKYRVAASVTPKSPSLWNNIGMCFFGKKKYVAAISCLKRANYLAPFDWRILQNLGLVHLTMQQYASAFHFLSAAINVNPRSGTLFMLLALALKNLKDPDNARQAFDQAIQLDKSDPLISLNYGIFLYNLGNESEATEQIKQFEQRWLKLQKAGNLEADPTVIQSASKLAELLQITDRPVWRYDATQPALDQTNAPPLSEENSVDADNGEEK</sequence>
<keyword evidence="1" id="KW-0677">Repeat</keyword>
<dbReference type="Proteomes" id="UP000694941">
    <property type="component" value="Unplaced"/>
</dbReference>
<evidence type="ECO:0000313" key="11">
    <source>
        <dbReference type="RefSeq" id="XP_022236036.1"/>
    </source>
</evidence>
<feature type="repeat" description="TPR" evidence="4">
    <location>
        <begin position="144"/>
        <end position="177"/>
    </location>
</feature>
<feature type="compositionally biased region" description="Acidic residues" evidence="5">
    <location>
        <begin position="500"/>
        <end position="510"/>
    </location>
</feature>
<dbReference type="RefSeq" id="XP_022236021.1">
    <property type="nucleotide sequence ID" value="XM_022380313.1"/>
</dbReference>
<evidence type="ECO:0000313" key="8">
    <source>
        <dbReference type="RefSeq" id="XP_022236025.1"/>
    </source>
</evidence>
<feature type="region of interest" description="Disordered" evidence="5">
    <location>
        <begin position="484"/>
        <end position="510"/>
    </location>
</feature>
<dbReference type="InterPro" id="IPR011990">
    <property type="entry name" value="TPR-like_helical_dom_sf"/>
</dbReference>